<evidence type="ECO:0000313" key="1">
    <source>
        <dbReference type="EMBL" id="QJA85701.1"/>
    </source>
</evidence>
<protein>
    <submittedName>
        <fullName evidence="1">Uncharacterized protein</fullName>
    </submittedName>
</protein>
<dbReference type="AlphaFoldDB" id="A0A6M3KVV0"/>
<gene>
    <name evidence="1" type="ORF">MM415B02183_0002</name>
</gene>
<sequence>MSPNPMDSRMQQRSLKDILGYISGAYGQVKTEAQSQYEEMLKTLEGTTGQREADIRSSYAGQESNIMQQLARQGMSGTTIAPTMQMGVARERESALNRLADEMLGTKLGVMQGKTGALTQLGVGEISQKLPLYQQLAELAGI</sequence>
<name>A0A6M3KVV0_9ZZZZ</name>
<reference evidence="1" key="1">
    <citation type="submission" date="2020-03" db="EMBL/GenBank/DDBJ databases">
        <title>The deep terrestrial virosphere.</title>
        <authorList>
            <person name="Holmfeldt K."/>
            <person name="Nilsson E."/>
            <person name="Simone D."/>
            <person name="Lopez-Fernandez M."/>
            <person name="Wu X."/>
            <person name="de Brujin I."/>
            <person name="Lundin D."/>
            <person name="Andersson A."/>
            <person name="Bertilsson S."/>
            <person name="Dopson M."/>
        </authorList>
    </citation>
    <scope>NUCLEOTIDE SEQUENCE</scope>
    <source>
        <strain evidence="1">MM415B02183</strain>
    </source>
</reference>
<organism evidence="1">
    <name type="scientific">viral metagenome</name>
    <dbReference type="NCBI Taxonomy" id="1070528"/>
    <lineage>
        <taxon>unclassified sequences</taxon>
        <taxon>metagenomes</taxon>
        <taxon>organismal metagenomes</taxon>
    </lineage>
</organism>
<dbReference type="EMBL" id="MT142590">
    <property type="protein sequence ID" value="QJA85701.1"/>
    <property type="molecule type" value="Genomic_DNA"/>
</dbReference>
<accession>A0A6M3KVV0</accession>
<proteinExistence type="predicted"/>